<accession>X1RNT8</accession>
<reference evidence="3" key="1">
    <citation type="journal article" date="2014" name="Front. Microbiol.">
        <title>High frequency of phylogenetically diverse reductive dehalogenase-homologous genes in deep subseafloor sedimentary metagenomes.</title>
        <authorList>
            <person name="Kawai M."/>
            <person name="Futagami T."/>
            <person name="Toyoda A."/>
            <person name="Takaki Y."/>
            <person name="Nishi S."/>
            <person name="Hori S."/>
            <person name="Arai W."/>
            <person name="Tsubouchi T."/>
            <person name="Morono Y."/>
            <person name="Uchiyama I."/>
            <person name="Ito T."/>
            <person name="Fujiyama A."/>
            <person name="Inagaki F."/>
            <person name="Takami H."/>
        </authorList>
    </citation>
    <scope>NUCLEOTIDE SEQUENCE</scope>
    <source>
        <strain evidence="3">Expedition CK06-06</strain>
    </source>
</reference>
<proteinExistence type="predicted"/>
<dbReference type="InterPro" id="IPR044068">
    <property type="entry name" value="CB"/>
</dbReference>
<keyword evidence="1" id="KW-0238">DNA-binding</keyword>
<dbReference type="InterPro" id="IPR011010">
    <property type="entry name" value="DNA_brk_join_enz"/>
</dbReference>
<dbReference type="EMBL" id="BARW01012267">
    <property type="protein sequence ID" value="GAI82318.1"/>
    <property type="molecule type" value="Genomic_DNA"/>
</dbReference>
<dbReference type="Gene3D" id="1.10.150.130">
    <property type="match status" value="1"/>
</dbReference>
<sequence length="116" mass="13536">MKTQKAVDEFLLSRQSRNLSPITITWYRDKLKLFARAYPKLPKKPGPIEEYLATIKGEPETRHAQFRALRAFYTFASQRYDLRDPMTKVDPPRCPKKIMATLEPVEMMRLLTSSSS</sequence>
<feature type="non-terminal residue" evidence="3">
    <location>
        <position position="116"/>
    </location>
</feature>
<dbReference type="SUPFAM" id="SSF56349">
    <property type="entry name" value="DNA breaking-rejoining enzymes"/>
    <property type="match status" value="1"/>
</dbReference>
<feature type="domain" description="Core-binding (CB)" evidence="2">
    <location>
        <begin position="1"/>
        <end position="77"/>
    </location>
</feature>
<dbReference type="AlphaFoldDB" id="X1RNT8"/>
<evidence type="ECO:0000313" key="3">
    <source>
        <dbReference type="EMBL" id="GAI82318.1"/>
    </source>
</evidence>
<dbReference type="InterPro" id="IPR010998">
    <property type="entry name" value="Integrase_recombinase_N"/>
</dbReference>
<organism evidence="3">
    <name type="scientific">marine sediment metagenome</name>
    <dbReference type="NCBI Taxonomy" id="412755"/>
    <lineage>
        <taxon>unclassified sequences</taxon>
        <taxon>metagenomes</taxon>
        <taxon>ecological metagenomes</taxon>
    </lineage>
</organism>
<gene>
    <name evidence="3" type="ORF">S12H4_23205</name>
</gene>
<dbReference type="PROSITE" id="PS51900">
    <property type="entry name" value="CB"/>
    <property type="match status" value="1"/>
</dbReference>
<protein>
    <recommendedName>
        <fullName evidence="2">Core-binding (CB) domain-containing protein</fullName>
    </recommendedName>
</protein>
<name>X1RNT8_9ZZZZ</name>
<evidence type="ECO:0000256" key="1">
    <source>
        <dbReference type="ARBA" id="ARBA00023125"/>
    </source>
</evidence>
<comment type="caution">
    <text evidence="3">The sequence shown here is derived from an EMBL/GenBank/DDBJ whole genome shotgun (WGS) entry which is preliminary data.</text>
</comment>
<evidence type="ECO:0000259" key="2">
    <source>
        <dbReference type="PROSITE" id="PS51900"/>
    </source>
</evidence>
<dbReference type="GO" id="GO:0003677">
    <property type="term" value="F:DNA binding"/>
    <property type="evidence" value="ECO:0007669"/>
    <property type="project" value="UniProtKB-KW"/>
</dbReference>